<dbReference type="STRING" id="1314777.A0A164TRF5"/>
<dbReference type="SMART" id="SM00174">
    <property type="entry name" value="RHO"/>
    <property type="match status" value="1"/>
</dbReference>
<dbReference type="Gene3D" id="3.40.50.300">
    <property type="entry name" value="P-loop containing nucleotide triphosphate hydrolases"/>
    <property type="match status" value="1"/>
</dbReference>
<dbReference type="SMART" id="SM00175">
    <property type="entry name" value="RAB"/>
    <property type="match status" value="1"/>
</dbReference>
<evidence type="ECO:0000256" key="6">
    <source>
        <dbReference type="ARBA" id="ARBA00023136"/>
    </source>
</evidence>
<protein>
    <submittedName>
        <fullName evidence="7">Rap 1A</fullName>
    </submittedName>
</protein>
<dbReference type="Pfam" id="PF00071">
    <property type="entry name" value="Ras"/>
    <property type="match status" value="1"/>
</dbReference>
<proteinExistence type="predicted"/>
<gene>
    <name evidence="7" type="ORF">SISNIDRAFT_455804</name>
</gene>
<dbReference type="InterPro" id="IPR027417">
    <property type="entry name" value="P-loop_NTPase"/>
</dbReference>
<keyword evidence="5" id="KW-0342">GTP-binding</keyword>
<dbReference type="PROSITE" id="PS51421">
    <property type="entry name" value="RAS"/>
    <property type="match status" value="1"/>
</dbReference>
<dbReference type="CDD" id="cd00876">
    <property type="entry name" value="Ras"/>
    <property type="match status" value="1"/>
</dbReference>
<dbReference type="InterPro" id="IPR001806">
    <property type="entry name" value="Small_GTPase"/>
</dbReference>
<accession>A0A164TRF5</accession>
<dbReference type="GO" id="GO:0007165">
    <property type="term" value="P:signal transduction"/>
    <property type="evidence" value="ECO:0007669"/>
    <property type="project" value="InterPro"/>
</dbReference>
<dbReference type="OrthoDB" id="5976022at2759"/>
<evidence type="ECO:0000256" key="3">
    <source>
        <dbReference type="ARBA" id="ARBA00022741"/>
    </source>
</evidence>
<dbReference type="PROSITE" id="PS51419">
    <property type="entry name" value="RAB"/>
    <property type="match status" value="1"/>
</dbReference>
<keyword evidence="6" id="KW-0472">Membrane</keyword>
<dbReference type="FunFam" id="3.40.50.300:FF:001763">
    <property type="entry name" value="Ras family gtpase"/>
    <property type="match status" value="1"/>
</dbReference>
<dbReference type="InterPro" id="IPR020849">
    <property type="entry name" value="Small_GTPase_Ras-type"/>
</dbReference>
<keyword evidence="8" id="KW-1185">Reference proteome</keyword>
<dbReference type="Proteomes" id="UP000076722">
    <property type="component" value="Unassembled WGS sequence"/>
</dbReference>
<dbReference type="SUPFAM" id="SSF52540">
    <property type="entry name" value="P-loop containing nucleoside triphosphate hydrolases"/>
    <property type="match status" value="1"/>
</dbReference>
<comment type="subcellular location">
    <subcellularLocation>
        <location evidence="1">Cell membrane</location>
        <topology evidence="1">Lipid-anchor</topology>
        <orientation evidence="1">Cytoplasmic side</orientation>
    </subcellularLocation>
</comment>
<dbReference type="InterPro" id="IPR005225">
    <property type="entry name" value="Small_GTP-bd"/>
</dbReference>
<evidence type="ECO:0000256" key="5">
    <source>
        <dbReference type="ARBA" id="ARBA00023134"/>
    </source>
</evidence>
<evidence type="ECO:0000256" key="2">
    <source>
        <dbReference type="ARBA" id="ARBA00022475"/>
    </source>
</evidence>
<dbReference type="GO" id="GO:0005525">
    <property type="term" value="F:GTP binding"/>
    <property type="evidence" value="ECO:0007669"/>
    <property type="project" value="UniProtKB-KW"/>
</dbReference>
<evidence type="ECO:0000256" key="4">
    <source>
        <dbReference type="ARBA" id="ARBA00022801"/>
    </source>
</evidence>
<dbReference type="PANTHER" id="PTHR24070">
    <property type="entry name" value="RAS, DI-RAS, AND RHEB FAMILY MEMBERS OF SMALL GTPASE SUPERFAMILY"/>
    <property type="match status" value="1"/>
</dbReference>
<keyword evidence="3" id="KW-0547">Nucleotide-binding</keyword>
<dbReference type="PROSITE" id="PS51420">
    <property type="entry name" value="RHO"/>
    <property type="match status" value="1"/>
</dbReference>
<dbReference type="SMART" id="SM00173">
    <property type="entry name" value="RAS"/>
    <property type="match status" value="1"/>
</dbReference>
<keyword evidence="4" id="KW-0378">Hydrolase</keyword>
<keyword evidence="2" id="KW-1003">Cell membrane</keyword>
<sequence length="194" mass="22018">MREFNAVVLGAGGVGKSALVVRFTQDQFLDTYDPTIEEAYSKTWTVDDELVQLDVLDTAGAEQFTAITELYIKAATGFVLVFSLIQEASLKEVSNLRTQIARVKGVSEADVPLVVVGTKSDLVYEREVQPETLKELSYQWTVPFYETSAKKNSHVQEAFDDLVRQMRTQETRQLLDHRKRVKRPKRKPKTCVVM</sequence>
<evidence type="ECO:0000313" key="7">
    <source>
        <dbReference type="EMBL" id="KZS92578.1"/>
    </source>
</evidence>
<name>A0A164TRF5_9AGAM</name>
<evidence type="ECO:0000313" key="8">
    <source>
        <dbReference type="Proteomes" id="UP000076722"/>
    </source>
</evidence>
<dbReference type="GO" id="GO:0005886">
    <property type="term" value="C:plasma membrane"/>
    <property type="evidence" value="ECO:0007669"/>
    <property type="project" value="UniProtKB-SubCell"/>
</dbReference>
<dbReference type="GO" id="GO:0003924">
    <property type="term" value="F:GTPase activity"/>
    <property type="evidence" value="ECO:0007669"/>
    <property type="project" value="InterPro"/>
</dbReference>
<dbReference type="AlphaFoldDB" id="A0A164TRF5"/>
<evidence type="ECO:0000256" key="1">
    <source>
        <dbReference type="ARBA" id="ARBA00004342"/>
    </source>
</evidence>
<organism evidence="7 8">
    <name type="scientific">Sistotremastrum niveocremeum HHB9708</name>
    <dbReference type="NCBI Taxonomy" id="1314777"/>
    <lineage>
        <taxon>Eukaryota</taxon>
        <taxon>Fungi</taxon>
        <taxon>Dikarya</taxon>
        <taxon>Basidiomycota</taxon>
        <taxon>Agaricomycotina</taxon>
        <taxon>Agaricomycetes</taxon>
        <taxon>Sistotremastrales</taxon>
        <taxon>Sistotremastraceae</taxon>
        <taxon>Sertulicium</taxon>
        <taxon>Sertulicium niveocremeum</taxon>
    </lineage>
</organism>
<dbReference type="EMBL" id="KV419410">
    <property type="protein sequence ID" value="KZS92578.1"/>
    <property type="molecule type" value="Genomic_DNA"/>
</dbReference>
<dbReference type="NCBIfam" id="TIGR00231">
    <property type="entry name" value="small_GTP"/>
    <property type="match status" value="1"/>
</dbReference>
<dbReference type="PRINTS" id="PR00449">
    <property type="entry name" value="RASTRNSFRMNG"/>
</dbReference>
<reference evidence="7 8" key="1">
    <citation type="journal article" date="2016" name="Mol. Biol. Evol.">
        <title>Comparative Genomics of Early-Diverging Mushroom-Forming Fungi Provides Insights into the Origins of Lignocellulose Decay Capabilities.</title>
        <authorList>
            <person name="Nagy L.G."/>
            <person name="Riley R."/>
            <person name="Tritt A."/>
            <person name="Adam C."/>
            <person name="Daum C."/>
            <person name="Floudas D."/>
            <person name="Sun H."/>
            <person name="Yadav J.S."/>
            <person name="Pangilinan J."/>
            <person name="Larsson K.H."/>
            <person name="Matsuura K."/>
            <person name="Barry K."/>
            <person name="Labutti K."/>
            <person name="Kuo R."/>
            <person name="Ohm R.A."/>
            <person name="Bhattacharya S.S."/>
            <person name="Shirouzu T."/>
            <person name="Yoshinaga Y."/>
            <person name="Martin F.M."/>
            <person name="Grigoriev I.V."/>
            <person name="Hibbett D.S."/>
        </authorList>
    </citation>
    <scope>NUCLEOTIDE SEQUENCE [LARGE SCALE GENOMIC DNA]</scope>
    <source>
        <strain evidence="7 8">HHB9708</strain>
    </source>
</reference>